<feature type="short sequence motif" description="'HIGH' region" evidence="13">
    <location>
        <begin position="31"/>
        <end position="41"/>
    </location>
</feature>
<keyword evidence="9 13" id="KW-0067">ATP-binding</keyword>
<dbReference type="SUPFAM" id="SSF47323">
    <property type="entry name" value="Anticodon-binding domain of a subclass of class I aminoacyl-tRNA synthetases"/>
    <property type="match status" value="1"/>
</dbReference>
<dbReference type="PANTHER" id="PTHR10890:SF3">
    <property type="entry name" value="CYSTEINE--TRNA LIGASE, CYTOPLASMIC"/>
    <property type="match status" value="1"/>
</dbReference>
<dbReference type="PRINTS" id="PR00983">
    <property type="entry name" value="TRNASYNTHCYS"/>
</dbReference>
<feature type="binding site" evidence="13">
    <location>
        <position position="270"/>
    </location>
    <ligand>
        <name>ATP</name>
        <dbReference type="ChEBI" id="CHEBI:30616"/>
    </ligand>
</feature>
<dbReference type="SUPFAM" id="SSF52374">
    <property type="entry name" value="Nucleotidylyl transferase"/>
    <property type="match status" value="1"/>
</dbReference>
<name>A0ABS4K8N6_9CLOT</name>
<dbReference type="RefSeq" id="WP_021281553.1">
    <property type="nucleotide sequence ID" value="NZ_JAGGLL010000052.1"/>
</dbReference>
<evidence type="ECO:0000256" key="12">
    <source>
        <dbReference type="ARBA" id="ARBA00047398"/>
    </source>
</evidence>
<evidence type="ECO:0000256" key="7">
    <source>
        <dbReference type="ARBA" id="ARBA00022741"/>
    </source>
</evidence>
<feature type="binding site" evidence="13">
    <location>
        <position position="239"/>
    </location>
    <ligand>
        <name>Zn(2+)</name>
        <dbReference type="ChEBI" id="CHEBI:29105"/>
    </ligand>
</feature>
<evidence type="ECO:0000256" key="4">
    <source>
        <dbReference type="ARBA" id="ARBA00022490"/>
    </source>
</evidence>
<dbReference type="CDD" id="cd00672">
    <property type="entry name" value="CysRS_core"/>
    <property type="match status" value="1"/>
</dbReference>
<accession>A0ABS4K8N6</accession>
<dbReference type="InterPro" id="IPR015803">
    <property type="entry name" value="Cys-tRNA-ligase"/>
</dbReference>
<keyword evidence="5 13" id="KW-0436">Ligase</keyword>
<comment type="caution">
    <text evidence="15">The sequence shown here is derived from an EMBL/GenBank/DDBJ whole genome shotgun (WGS) entry which is preliminary data.</text>
</comment>
<dbReference type="HAMAP" id="MF_00041">
    <property type="entry name" value="Cys_tRNA_synth"/>
    <property type="match status" value="1"/>
</dbReference>
<dbReference type="InterPro" id="IPR009080">
    <property type="entry name" value="tRNAsynth_Ia_anticodon-bd"/>
</dbReference>
<comment type="similarity">
    <text evidence="2 13">Belongs to the class-I aminoacyl-tRNA synthetase family.</text>
</comment>
<comment type="cofactor">
    <cofactor evidence="13">
        <name>Zn(2+)</name>
        <dbReference type="ChEBI" id="CHEBI:29105"/>
    </cofactor>
    <text evidence="13">Binds 1 zinc ion per subunit.</text>
</comment>
<evidence type="ECO:0000256" key="9">
    <source>
        <dbReference type="ARBA" id="ARBA00022840"/>
    </source>
</evidence>
<dbReference type="Pfam" id="PF01406">
    <property type="entry name" value="tRNA-synt_1e"/>
    <property type="match status" value="1"/>
</dbReference>
<dbReference type="Gene3D" id="1.20.120.1910">
    <property type="entry name" value="Cysteine-tRNA ligase, C-terminal anti-codon recognition domain"/>
    <property type="match status" value="1"/>
</dbReference>
<dbReference type="Gene3D" id="3.40.50.620">
    <property type="entry name" value="HUPs"/>
    <property type="match status" value="1"/>
</dbReference>
<sequence>MNIYFHNVLTKKKELFVPIEEGKVKMYACGITVSGDAHIGHAYQAVIFDVIKKYFEHKGYEVTYVRNYTDVDDKIIAKGIELGIDPQEYAKKQIIKTDLELSKLGVDKPTVQAKATENIEDMINFISKLIEKGYAYPTEVGDVFFSVEKYSQYGKLSNRVIEDSINGVRKDIEPGKLDSKDFALWKSAKEGEIYWESPWGKGRPGWHIECSTMSMKYLGETMDIHGGGKDLIFPHHENEIAQSEALTGKQFSNYWIHNGLVKINGQKMSKSLGNGISLKQLLDNYHPDIIRFTLLQNSYKSDINIIDGVFEENEKHIYNFYKIFNAIDNLKIHEESNTEKMLTDIEVEIKAMFDEAMSNDFNTAVAISHLFQWFDKMRVMLNKPKEAKNLKAIKETMMKTYYVLGIFQHEPKKIIDDIKSKYLEKSGITEEEVKTLIEKRSAYKVNKDYENADKIKEVLVEKGILILDGAKGTEWDVNIGKK</sequence>
<comment type="subunit">
    <text evidence="3 13">Monomer.</text>
</comment>
<dbReference type="EC" id="6.1.1.16" evidence="13"/>
<comment type="subcellular location">
    <subcellularLocation>
        <location evidence="1 13">Cytoplasm</location>
    </subcellularLocation>
</comment>
<feature type="domain" description="Cysteinyl-tRNA synthetase class Ia DALR" evidence="14">
    <location>
        <begin position="352"/>
        <end position="415"/>
    </location>
</feature>
<dbReference type="NCBIfam" id="TIGR00435">
    <property type="entry name" value="cysS"/>
    <property type="match status" value="1"/>
</dbReference>
<keyword evidence="8 13" id="KW-0862">Zinc</keyword>
<evidence type="ECO:0000313" key="16">
    <source>
        <dbReference type="Proteomes" id="UP001519308"/>
    </source>
</evidence>
<evidence type="ECO:0000256" key="6">
    <source>
        <dbReference type="ARBA" id="ARBA00022723"/>
    </source>
</evidence>
<dbReference type="InterPro" id="IPR015273">
    <property type="entry name" value="Cys-tRNA-synt_Ia_DALR"/>
</dbReference>
<proteinExistence type="inferred from homology"/>
<feature type="binding site" evidence="13">
    <location>
        <position position="29"/>
    </location>
    <ligand>
        <name>Zn(2+)</name>
        <dbReference type="ChEBI" id="CHEBI:29105"/>
    </ligand>
</feature>
<evidence type="ECO:0000256" key="11">
    <source>
        <dbReference type="ARBA" id="ARBA00023146"/>
    </source>
</evidence>
<evidence type="ECO:0000313" key="15">
    <source>
        <dbReference type="EMBL" id="MBP2024152.1"/>
    </source>
</evidence>
<evidence type="ECO:0000256" key="8">
    <source>
        <dbReference type="ARBA" id="ARBA00022833"/>
    </source>
</evidence>
<dbReference type="GO" id="GO:0004817">
    <property type="term" value="F:cysteine-tRNA ligase activity"/>
    <property type="evidence" value="ECO:0007669"/>
    <property type="project" value="UniProtKB-EC"/>
</dbReference>
<dbReference type="EMBL" id="JAGGLL010000052">
    <property type="protein sequence ID" value="MBP2024152.1"/>
    <property type="molecule type" value="Genomic_DNA"/>
</dbReference>
<dbReference type="Pfam" id="PF09190">
    <property type="entry name" value="DALR_2"/>
    <property type="match status" value="1"/>
</dbReference>
<keyword evidence="11 13" id="KW-0030">Aminoacyl-tRNA synthetase</keyword>
<keyword evidence="7 13" id="KW-0547">Nucleotide-binding</keyword>
<protein>
    <recommendedName>
        <fullName evidence="13">Cysteine--tRNA ligase</fullName>
        <ecNumber evidence="13">6.1.1.16</ecNumber>
    </recommendedName>
    <alternativeName>
        <fullName evidence="13">Cysteinyl-tRNA synthetase</fullName>
        <shortName evidence="13">CysRS</shortName>
    </alternativeName>
</protein>
<keyword evidence="4 13" id="KW-0963">Cytoplasm</keyword>
<evidence type="ECO:0000256" key="5">
    <source>
        <dbReference type="ARBA" id="ARBA00022598"/>
    </source>
</evidence>
<evidence type="ECO:0000256" key="1">
    <source>
        <dbReference type="ARBA" id="ARBA00004496"/>
    </source>
</evidence>
<dbReference type="PANTHER" id="PTHR10890">
    <property type="entry name" value="CYSTEINYL-TRNA SYNTHETASE"/>
    <property type="match status" value="1"/>
</dbReference>
<comment type="catalytic activity">
    <reaction evidence="12 13">
        <text>tRNA(Cys) + L-cysteine + ATP = L-cysteinyl-tRNA(Cys) + AMP + diphosphate</text>
        <dbReference type="Rhea" id="RHEA:17773"/>
        <dbReference type="Rhea" id="RHEA-COMP:9661"/>
        <dbReference type="Rhea" id="RHEA-COMP:9679"/>
        <dbReference type="ChEBI" id="CHEBI:30616"/>
        <dbReference type="ChEBI" id="CHEBI:33019"/>
        <dbReference type="ChEBI" id="CHEBI:35235"/>
        <dbReference type="ChEBI" id="CHEBI:78442"/>
        <dbReference type="ChEBI" id="CHEBI:78517"/>
        <dbReference type="ChEBI" id="CHEBI:456215"/>
        <dbReference type="EC" id="6.1.1.16"/>
    </reaction>
</comment>
<keyword evidence="10 13" id="KW-0648">Protein biosynthesis</keyword>
<evidence type="ECO:0000256" key="2">
    <source>
        <dbReference type="ARBA" id="ARBA00005594"/>
    </source>
</evidence>
<keyword evidence="16" id="KW-1185">Reference proteome</keyword>
<gene>
    <name evidence="13" type="primary">cysS</name>
    <name evidence="15" type="ORF">J2Z44_004007</name>
</gene>
<evidence type="ECO:0000256" key="3">
    <source>
        <dbReference type="ARBA" id="ARBA00011245"/>
    </source>
</evidence>
<organism evidence="15 16">
    <name type="scientific">Clostridium punense</name>
    <dbReference type="NCBI Taxonomy" id="1054297"/>
    <lineage>
        <taxon>Bacteria</taxon>
        <taxon>Bacillati</taxon>
        <taxon>Bacillota</taxon>
        <taxon>Clostridia</taxon>
        <taxon>Eubacteriales</taxon>
        <taxon>Clostridiaceae</taxon>
        <taxon>Clostridium</taxon>
    </lineage>
</organism>
<dbReference type="SMART" id="SM00840">
    <property type="entry name" value="DALR_2"/>
    <property type="match status" value="1"/>
</dbReference>
<evidence type="ECO:0000256" key="10">
    <source>
        <dbReference type="ARBA" id="ARBA00022917"/>
    </source>
</evidence>
<feature type="short sequence motif" description="'KMSKS' region" evidence="13">
    <location>
        <begin position="267"/>
        <end position="271"/>
    </location>
</feature>
<dbReference type="Proteomes" id="UP001519308">
    <property type="component" value="Unassembled WGS sequence"/>
</dbReference>
<dbReference type="InterPro" id="IPR014729">
    <property type="entry name" value="Rossmann-like_a/b/a_fold"/>
</dbReference>
<evidence type="ECO:0000259" key="14">
    <source>
        <dbReference type="SMART" id="SM00840"/>
    </source>
</evidence>
<dbReference type="InterPro" id="IPR024909">
    <property type="entry name" value="Cys-tRNA/MSH_ligase"/>
</dbReference>
<evidence type="ECO:0000256" key="13">
    <source>
        <dbReference type="HAMAP-Rule" id="MF_00041"/>
    </source>
</evidence>
<feature type="binding site" evidence="13">
    <location>
        <position position="210"/>
    </location>
    <ligand>
        <name>Zn(2+)</name>
        <dbReference type="ChEBI" id="CHEBI:29105"/>
    </ligand>
</feature>
<feature type="binding site" evidence="13">
    <location>
        <position position="235"/>
    </location>
    <ligand>
        <name>Zn(2+)</name>
        <dbReference type="ChEBI" id="CHEBI:29105"/>
    </ligand>
</feature>
<reference evidence="15 16" key="1">
    <citation type="submission" date="2021-03" db="EMBL/GenBank/DDBJ databases">
        <title>Genomic Encyclopedia of Type Strains, Phase IV (KMG-IV): sequencing the most valuable type-strain genomes for metagenomic binning, comparative biology and taxonomic classification.</title>
        <authorList>
            <person name="Goeker M."/>
        </authorList>
    </citation>
    <scope>NUCLEOTIDE SEQUENCE [LARGE SCALE GENOMIC DNA]</scope>
    <source>
        <strain evidence="15 16">DSM 28650</strain>
    </source>
</reference>
<keyword evidence="6 13" id="KW-0479">Metal-binding</keyword>
<dbReference type="InterPro" id="IPR032678">
    <property type="entry name" value="tRNA-synt_1_cat_dom"/>
</dbReference>